<sequence length="138" mass="14376">MGNDKMVMKMWKPTGLALAAIAATAAVALAVPSAMAQRDPAYAAARAAGQIGEQPDGYLGFATTPTPAIRALVQDLNIKRKAAYTASAQSTGSTVEQFAFTSGCNLIAKTKAGEKYQTPSGAWKTRDGSPPERDARCP</sequence>
<evidence type="ECO:0000256" key="1">
    <source>
        <dbReference type="SAM" id="MobiDB-lite"/>
    </source>
</evidence>
<keyword evidence="4" id="KW-1185">Reference proteome</keyword>
<protein>
    <recommendedName>
        <fullName evidence="5">Secreted protein</fullName>
    </recommendedName>
</protein>
<feature type="signal peptide" evidence="2">
    <location>
        <begin position="1"/>
        <end position="36"/>
    </location>
</feature>
<feature type="region of interest" description="Disordered" evidence="1">
    <location>
        <begin position="113"/>
        <end position="138"/>
    </location>
</feature>
<reference evidence="3 4" key="1">
    <citation type="journal article" date="2015" name="Int. J. Syst. Evol. Microbiol.">
        <title>Description of Sphingopyxis fribergensis sp. nov. - a soil bacterium with the ability to degrade styrene and phenylacetic acid.</title>
        <authorList>
            <person name="Oelschlagel M."/>
            <person name="Ruckert C."/>
            <person name="Kalinowski J."/>
            <person name="Schmidt G."/>
            <person name="Schlomann M."/>
            <person name="Tischler D."/>
        </authorList>
    </citation>
    <scope>NUCLEOTIDE SEQUENCE [LARGE SCALE GENOMIC DNA]</scope>
    <source>
        <strain evidence="3 4">Kp5.2</strain>
    </source>
</reference>
<dbReference type="STRING" id="1515612.SKP52_09890"/>
<organism evidence="3 4">
    <name type="scientific">Sphingopyxis fribergensis</name>
    <dbReference type="NCBI Taxonomy" id="1515612"/>
    <lineage>
        <taxon>Bacteria</taxon>
        <taxon>Pseudomonadati</taxon>
        <taxon>Pseudomonadota</taxon>
        <taxon>Alphaproteobacteria</taxon>
        <taxon>Sphingomonadales</taxon>
        <taxon>Sphingomonadaceae</taxon>
        <taxon>Sphingopyxis</taxon>
    </lineage>
</organism>
<dbReference type="Pfam" id="PF07027">
    <property type="entry name" value="DUF1318"/>
    <property type="match status" value="1"/>
</dbReference>
<proteinExistence type="predicted"/>
<evidence type="ECO:0000313" key="4">
    <source>
        <dbReference type="Proteomes" id="UP000030907"/>
    </source>
</evidence>
<evidence type="ECO:0000313" key="3">
    <source>
        <dbReference type="EMBL" id="AJA08885.1"/>
    </source>
</evidence>
<keyword evidence="2" id="KW-0732">Signal</keyword>
<dbReference type="KEGG" id="sphk:SKP52_09890"/>
<dbReference type="Proteomes" id="UP000030907">
    <property type="component" value="Chromosome"/>
</dbReference>
<gene>
    <name evidence="3" type="ORF">SKP52_09890</name>
</gene>
<dbReference type="AlphaFoldDB" id="A0A0A7PFV3"/>
<accession>A0A0A7PFV3</accession>
<dbReference type="InterPro" id="IPR008309">
    <property type="entry name" value="YdbL"/>
</dbReference>
<evidence type="ECO:0008006" key="5">
    <source>
        <dbReference type="Google" id="ProtNLM"/>
    </source>
</evidence>
<name>A0A0A7PFV3_9SPHN</name>
<dbReference type="HOGENOM" id="CLU_146585_0_0_5"/>
<dbReference type="EMBL" id="CP009122">
    <property type="protein sequence ID" value="AJA08885.1"/>
    <property type="molecule type" value="Genomic_DNA"/>
</dbReference>
<feature type="compositionally biased region" description="Basic and acidic residues" evidence="1">
    <location>
        <begin position="124"/>
        <end position="138"/>
    </location>
</feature>
<evidence type="ECO:0000256" key="2">
    <source>
        <dbReference type="SAM" id="SignalP"/>
    </source>
</evidence>
<feature type="chain" id="PRO_5002030713" description="Secreted protein" evidence="2">
    <location>
        <begin position="37"/>
        <end position="138"/>
    </location>
</feature>